<evidence type="ECO:0000256" key="1">
    <source>
        <dbReference type="ARBA" id="ARBA00023015"/>
    </source>
</evidence>
<comment type="caution">
    <text evidence="7">The sequence shown here is derived from an EMBL/GenBank/DDBJ whole genome shotgun (WGS) entry which is preliminary data.</text>
</comment>
<dbReference type="GO" id="GO:0006355">
    <property type="term" value="P:regulation of DNA-templated transcription"/>
    <property type="evidence" value="ECO:0007669"/>
    <property type="project" value="InterPro"/>
</dbReference>
<name>A0AAP0IXV2_9MAGN</name>
<keyword evidence="1" id="KW-0805">Transcription regulation</keyword>
<evidence type="ECO:0000259" key="6">
    <source>
        <dbReference type="PROSITE" id="PS51005"/>
    </source>
</evidence>
<sequence length="1187" mass="133629">MAGGSDPRLNANANGGGNGTEGNNYQYNVHGHGECPNNNGGGGAVLTDNTLCDRCSGDYFVNIVNPVNPHVNYIRTFPTGYRFAPSDVELIQQYLIRKIKGLELPPNNINWVTIYAYHPASLIDEYRIYGEKVWYFFTPRDRKYPNGIRPDRSVGPPGADTIVGYWKATGRDTPIEMPKGTVIGYKKALVFYEKNATRQKKRRKKTNCKKKTDCKEKTDGKKKTNSGKKTDWIMHEYRTVNEEEENRKKGKVFRVPNKKNGEVDEEQINWQLKDCVLCRIYQKASKDSTLFETPIQRDERVSLAVDSRNGDDGEVAGISSPTAPGGISVANTPLSSLINGTGANTGNFSSTLVDSPFPLPTLPGHLYSSNHQQQHLQQPSNFSNLNHQQQHMPQPSYLHNLNQQQQHLPQPPNTCYNSNQQQQYMQQHLQQHMPQHPFASYNSNHLQQHMPQPPFASYNSNHLQQHIPQSPNTSHNSNQQQHPHVQQPINVYSSNRLHQMETLPQQLVQHQELQNFSEFDWSSRNLEICESSYSSTSISDFSPHDISTSFPPPNHHLHDPSIVNEDHMHPGFGFPYEDPIIESHQANLLIHALPLGVNDDYEVIYPSSSIMATDEQPCNGTAAGGGDDEEGDNHHDKADHDADVANIGLNIAVCHRCHRDYFVNNGKPANNDVDYLGTFPVGYRFSPTDEELLEQYLLNKIRNLNLPPNNIVIKNIYEYHPALLTNKYSKYGERVWYFFSTRDRKYLNGIRPNRAAGETSETGDKQRVGFWKATGVDKQIKIPKGPSGRVVGFRKGLVFYEGSAPREATKTNWIMQEFRAVNKEEEDRKKGKKVVRVDKKKAGAGREHMRLADYVLCRIYRKKHSKDSTRRKRAASEGHEINSNNGDDGDDQGVVVSTRSPPIQQNKRMRSSSVPDCAINNVAASSTPSTSFIAQLGNHQDGMVNNSNGIYGNNSTGNNLSPMVIDDSPYPLRSLHRPPSDFCGINHQKHPMQPPSNNFLNSNPQQQHMPQAQQHQQVQQSSNSYHSNQQPGQMEITQVLAQHQRQLEFQNLPFDSSGNNGYSSDLEIGHYSSAQAHYPHSHQHPWTTATYNSAAPCNHNPNDQDVVYPNFLPPNYHQPHPSINNGDGMPPSFGSHSHDYDPDLASTAASLVAPHLDPVHEFLLEAFRYELNGAEGEKTDEEAEKSS</sequence>
<dbReference type="GO" id="GO:0003677">
    <property type="term" value="F:DNA binding"/>
    <property type="evidence" value="ECO:0007669"/>
    <property type="project" value="UniProtKB-KW"/>
</dbReference>
<dbReference type="PANTHER" id="PTHR31719:SF179">
    <property type="entry name" value="OS08G0148400 PROTEIN"/>
    <property type="match status" value="1"/>
</dbReference>
<dbReference type="SUPFAM" id="SSF101941">
    <property type="entry name" value="NAC domain"/>
    <property type="match status" value="2"/>
</dbReference>
<evidence type="ECO:0000313" key="7">
    <source>
        <dbReference type="EMBL" id="KAK9123703.1"/>
    </source>
</evidence>
<evidence type="ECO:0000256" key="4">
    <source>
        <dbReference type="ARBA" id="ARBA00023242"/>
    </source>
</evidence>
<dbReference type="AlphaFoldDB" id="A0AAP0IXV2"/>
<keyword evidence="2" id="KW-0238">DNA-binding</keyword>
<keyword evidence="8" id="KW-1185">Reference proteome</keyword>
<evidence type="ECO:0000256" key="2">
    <source>
        <dbReference type="ARBA" id="ARBA00023125"/>
    </source>
</evidence>
<feature type="region of interest" description="Disordered" evidence="5">
    <location>
        <begin position="987"/>
        <end position="1031"/>
    </location>
</feature>
<feature type="compositionally biased region" description="Low complexity" evidence="5">
    <location>
        <begin position="1002"/>
        <end position="1031"/>
    </location>
</feature>
<feature type="compositionally biased region" description="Basic and acidic residues" evidence="5">
    <location>
        <begin position="210"/>
        <end position="227"/>
    </location>
</feature>
<dbReference type="PROSITE" id="PS51005">
    <property type="entry name" value="NAC"/>
    <property type="match status" value="2"/>
</dbReference>
<dbReference type="Gene3D" id="2.170.150.80">
    <property type="entry name" value="NAC domain"/>
    <property type="match status" value="2"/>
</dbReference>
<feature type="compositionally biased region" description="Low complexity" evidence="5">
    <location>
        <begin position="420"/>
        <end position="437"/>
    </location>
</feature>
<keyword evidence="3" id="KW-0804">Transcription</keyword>
<keyword evidence="4" id="KW-0539">Nucleus</keyword>
<proteinExistence type="predicted"/>
<feature type="region of interest" description="Disordered" evidence="5">
    <location>
        <begin position="865"/>
        <end position="894"/>
    </location>
</feature>
<dbReference type="EMBL" id="JBBNAE010000005">
    <property type="protein sequence ID" value="KAK9123703.1"/>
    <property type="molecule type" value="Genomic_DNA"/>
</dbReference>
<feature type="compositionally biased region" description="Basic residues" evidence="5">
    <location>
        <begin position="197"/>
        <end position="209"/>
    </location>
</feature>
<evidence type="ECO:0000256" key="5">
    <source>
        <dbReference type="SAM" id="MobiDB-lite"/>
    </source>
</evidence>
<dbReference type="PANTHER" id="PTHR31719">
    <property type="entry name" value="NAC TRANSCRIPTION FACTOR 56"/>
    <property type="match status" value="1"/>
</dbReference>
<feature type="compositionally biased region" description="Polar residues" evidence="5">
    <location>
        <begin position="440"/>
        <end position="450"/>
    </location>
</feature>
<feature type="compositionally biased region" description="Polar residues" evidence="5">
    <location>
        <begin position="457"/>
        <end position="484"/>
    </location>
</feature>
<feature type="domain" description="NAC" evidence="6">
    <location>
        <begin position="77"/>
        <end position="283"/>
    </location>
</feature>
<reference evidence="7 8" key="1">
    <citation type="submission" date="2024-01" db="EMBL/GenBank/DDBJ databases">
        <title>Genome assemblies of Stephania.</title>
        <authorList>
            <person name="Yang L."/>
        </authorList>
    </citation>
    <scope>NUCLEOTIDE SEQUENCE [LARGE SCALE GENOMIC DNA]</scope>
    <source>
        <strain evidence="7">QJT</strain>
        <tissue evidence="7">Leaf</tissue>
    </source>
</reference>
<evidence type="ECO:0000313" key="8">
    <source>
        <dbReference type="Proteomes" id="UP001417504"/>
    </source>
</evidence>
<feature type="region of interest" description="Disordered" evidence="5">
    <location>
        <begin position="197"/>
        <end position="227"/>
    </location>
</feature>
<dbReference type="Pfam" id="PF02365">
    <property type="entry name" value="NAM"/>
    <property type="match status" value="2"/>
</dbReference>
<dbReference type="InterPro" id="IPR003441">
    <property type="entry name" value="NAC-dom"/>
</dbReference>
<feature type="region of interest" description="Disordered" evidence="5">
    <location>
        <begin position="307"/>
        <end position="327"/>
    </location>
</feature>
<accession>A0AAP0IXV2</accession>
<evidence type="ECO:0000256" key="3">
    <source>
        <dbReference type="ARBA" id="ARBA00023163"/>
    </source>
</evidence>
<dbReference type="InterPro" id="IPR036093">
    <property type="entry name" value="NAC_dom_sf"/>
</dbReference>
<feature type="region of interest" description="Disordered" evidence="5">
    <location>
        <begin position="614"/>
        <end position="638"/>
    </location>
</feature>
<gene>
    <name evidence="7" type="ORF">Sjap_013305</name>
</gene>
<feature type="domain" description="NAC" evidence="6">
    <location>
        <begin position="679"/>
        <end position="862"/>
    </location>
</feature>
<feature type="region of interest" description="Disordered" evidence="5">
    <location>
        <begin position="403"/>
        <end position="484"/>
    </location>
</feature>
<dbReference type="Proteomes" id="UP001417504">
    <property type="component" value="Unassembled WGS sequence"/>
</dbReference>
<protein>
    <recommendedName>
        <fullName evidence="6">NAC domain-containing protein</fullName>
    </recommendedName>
</protein>
<organism evidence="7 8">
    <name type="scientific">Stephania japonica</name>
    <dbReference type="NCBI Taxonomy" id="461633"/>
    <lineage>
        <taxon>Eukaryota</taxon>
        <taxon>Viridiplantae</taxon>
        <taxon>Streptophyta</taxon>
        <taxon>Embryophyta</taxon>
        <taxon>Tracheophyta</taxon>
        <taxon>Spermatophyta</taxon>
        <taxon>Magnoliopsida</taxon>
        <taxon>Ranunculales</taxon>
        <taxon>Menispermaceae</taxon>
        <taxon>Menispermoideae</taxon>
        <taxon>Cissampelideae</taxon>
        <taxon>Stephania</taxon>
    </lineage>
</organism>